<dbReference type="RefSeq" id="WP_004075905.1">
    <property type="nucleotide sequence ID" value="NZ_CM001436.1"/>
</dbReference>
<name>H1YZQ6_9EURY</name>
<dbReference type="AlphaFoldDB" id="H1YZQ6"/>
<organism evidence="1 2">
    <name type="scientific">Methanoplanus limicola DSM 2279</name>
    <dbReference type="NCBI Taxonomy" id="937775"/>
    <lineage>
        <taxon>Archaea</taxon>
        <taxon>Methanobacteriati</taxon>
        <taxon>Methanobacteriota</taxon>
        <taxon>Stenosarchaea group</taxon>
        <taxon>Methanomicrobia</taxon>
        <taxon>Methanomicrobiales</taxon>
        <taxon>Methanomicrobiaceae</taxon>
        <taxon>Methanoplanus</taxon>
    </lineage>
</organism>
<evidence type="ECO:0000313" key="1">
    <source>
        <dbReference type="EMBL" id="EHQ34318.1"/>
    </source>
</evidence>
<dbReference type="HOGENOM" id="CLU_2968479_0_0_2"/>
<accession>H1YZQ6</accession>
<proteinExistence type="predicted"/>
<sequence>MNCNSLFFCIIFQFSVLIAAAGAACITGINVADNILFRSSPDGEIDIVIVRGGPNADM</sequence>
<reference evidence="1 2" key="1">
    <citation type="submission" date="2011-10" db="EMBL/GenBank/DDBJ databases">
        <title>The Improved High-Quality Draft genome of Methanoplanus limicola DSM 2279.</title>
        <authorList>
            <consortium name="US DOE Joint Genome Institute (JGI-PGF)"/>
            <person name="Lucas S."/>
            <person name="Copeland A."/>
            <person name="Lapidus A."/>
            <person name="Glavina del Rio T."/>
            <person name="Dalin E."/>
            <person name="Tice H."/>
            <person name="Bruce D."/>
            <person name="Goodwin L."/>
            <person name="Pitluck S."/>
            <person name="Peters L."/>
            <person name="Mikhailova N."/>
            <person name="Lu M."/>
            <person name="Kyrpides N."/>
            <person name="Mavromatis K."/>
            <person name="Ivanova N."/>
            <person name="Markowitz V."/>
            <person name="Cheng J.-F."/>
            <person name="Hugenholtz P."/>
            <person name="Woyke T."/>
            <person name="Wu D."/>
            <person name="Wirth R."/>
            <person name="Brambilla E.-M."/>
            <person name="Klenk H.-P."/>
            <person name="Eisen J.A."/>
        </authorList>
    </citation>
    <scope>NUCLEOTIDE SEQUENCE [LARGE SCALE GENOMIC DNA]</scope>
    <source>
        <strain evidence="1 2">DSM 2279</strain>
    </source>
</reference>
<evidence type="ECO:0000313" key="2">
    <source>
        <dbReference type="Proteomes" id="UP000005741"/>
    </source>
</evidence>
<gene>
    <name evidence="1" type="ORF">Metlim_0165</name>
</gene>
<protein>
    <submittedName>
        <fullName evidence="1">Uncharacterized protein</fullName>
    </submittedName>
</protein>
<dbReference type="Proteomes" id="UP000005741">
    <property type="component" value="Chromosome"/>
</dbReference>
<dbReference type="InParanoid" id="H1YZQ6"/>
<keyword evidence="2" id="KW-1185">Reference proteome</keyword>
<dbReference type="EMBL" id="CM001436">
    <property type="protein sequence ID" value="EHQ34318.1"/>
    <property type="molecule type" value="Genomic_DNA"/>
</dbReference>